<dbReference type="Pfam" id="PF13244">
    <property type="entry name" value="MbhD"/>
    <property type="match status" value="1"/>
</dbReference>
<evidence type="ECO:0000313" key="8">
    <source>
        <dbReference type="EMBL" id="KRT34604.1"/>
    </source>
</evidence>
<comment type="caution">
    <text evidence="8">The sequence shown here is derived from an EMBL/GenBank/DDBJ whole genome shotgun (WGS) entry which is preliminary data.</text>
</comment>
<sequence length="91" mass="9918">MMDIAHIAILLMIVISAFFAIWFDNLLNAVISLCVMSLLISLEFYILQAPDVAIAEAGIGAGLTTAIYIMALKACRSSRWPGKGNDKNERS</sequence>
<dbReference type="EMBL" id="ACJX03000001">
    <property type="protein sequence ID" value="KRT34604.1"/>
    <property type="molecule type" value="Genomic_DNA"/>
</dbReference>
<evidence type="ECO:0000313" key="9">
    <source>
        <dbReference type="Proteomes" id="UP000005273"/>
    </source>
</evidence>
<dbReference type="STRING" id="592015.HMPREF1705_03836"/>
<dbReference type="InterPro" id="IPR025383">
    <property type="entry name" value="MrpA_C/MbhD"/>
</dbReference>
<dbReference type="Proteomes" id="UP000005273">
    <property type="component" value="Unassembled WGS sequence"/>
</dbReference>
<evidence type="ECO:0000256" key="6">
    <source>
        <dbReference type="SAM" id="Phobius"/>
    </source>
</evidence>
<keyword evidence="3 6" id="KW-0812">Transmembrane</keyword>
<dbReference type="GO" id="GO:0005886">
    <property type="term" value="C:plasma membrane"/>
    <property type="evidence" value="ECO:0007669"/>
    <property type="project" value="UniProtKB-SubCell"/>
</dbReference>
<protein>
    <submittedName>
        <fullName evidence="8">Monovalent cation/H+ antiporter subunit B domain protein</fullName>
    </submittedName>
</protein>
<evidence type="ECO:0000256" key="1">
    <source>
        <dbReference type="ARBA" id="ARBA00004651"/>
    </source>
</evidence>
<dbReference type="eggNOG" id="COG1563">
    <property type="taxonomic scope" value="Bacteria"/>
</dbReference>
<evidence type="ECO:0000259" key="7">
    <source>
        <dbReference type="Pfam" id="PF13244"/>
    </source>
</evidence>
<feature type="transmembrane region" description="Helical" evidence="6">
    <location>
        <begin position="30"/>
        <end position="47"/>
    </location>
</feature>
<dbReference type="RefSeq" id="WP_009200519.1">
    <property type="nucleotide sequence ID" value="NZ_ACJX03000001.1"/>
</dbReference>
<accession>A0A0T5X812</accession>
<dbReference type="AlphaFoldDB" id="A0A0T5X812"/>
<comment type="subcellular location">
    <subcellularLocation>
        <location evidence="1">Cell membrane</location>
        <topology evidence="1">Multi-pass membrane protein</topology>
    </subcellularLocation>
</comment>
<keyword evidence="2" id="KW-1003">Cell membrane</keyword>
<reference evidence="9" key="1">
    <citation type="submission" date="2012-09" db="EMBL/GenBank/DDBJ databases">
        <authorList>
            <person name="Weinstock G."/>
            <person name="Sodergren E."/>
            <person name="Clifton S."/>
            <person name="Fulton L."/>
            <person name="Fulton B."/>
            <person name="Courtney L."/>
            <person name="Fronick C."/>
            <person name="Harrison M."/>
            <person name="Strong C."/>
            <person name="Farmer C."/>
            <person name="Delehaunty K."/>
            <person name="Markovic C."/>
            <person name="Hall O."/>
            <person name="Minx P."/>
            <person name="Tomlinson C."/>
            <person name="Mitreva M."/>
            <person name="Nelson J."/>
            <person name="Hou S."/>
            <person name="Wollam A."/>
            <person name="Pepin K.H."/>
            <person name="Johnson M."/>
            <person name="Bhonagiri V."/>
            <person name="Nash W.E."/>
            <person name="Suruliraj S."/>
            <person name="Warren W."/>
            <person name="Chinwalla A."/>
            <person name="Mardis E.R."/>
            <person name="Wilson R.K."/>
        </authorList>
    </citation>
    <scope>NUCLEOTIDE SEQUENCE [LARGE SCALE GENOMIC DNA]</scope>
    <source>
        <strain evidence="9">OS1</strain>
    </source>
</reference>
<name>A0A0T5X812_9BACT</name>
<organism evidence="8 9">
    <name type="scientific">Acetomicrobium hydrogeniformans ATCC BAA-1850</name>
    <dbReference type="NCBI Taxonomy" id="592015"/>
    <lineage>
        <taxon>Bacteria</taxon>
        <taxon>Thermotogati</taxon>
        <taxon>Synergistota</taxon>
        <taxon>Synergistia</taxon>
        <taxon>Synergistales</taxon>
        <taxon>Acetomicrobiaceae</taxon>
        <taxon>Acetomicrobium</taxon>
    </lineage>
</organism>
<feature type="transmembrane region" description="Helical" evidence="6">
    <location>
        <begin position="53"/>
        <end position="71"/>
    </location>
</feature>
<evidence type="ECO:0000256" key="3">
    <source>
        <dbReference type="ARBA" id="ARBA00022692"/>
    </source>
</evidence>
<feature type="transmembrane region" description="Helical" evidence="6">
    <location>
        <begin position="6"/>
        <end position="23"/>
    </location>
</feature>
<dbReference type="Gene3D" id="1.20.120.1200">
    <property type="entry name" value="NADH-ubiquinone/plastoquinone oxidoreductase chain 6, subunit NuoJ"/>
    <property type="match status" value="1"/>
</dbReference>
<evidence type="ECO:0000256" key="2">
    <source>
        <dbReference type="ARBA" id="ARBA00022475"/>
    </source>
</evidence>
<evidence type="ECO:0000256" key="5">
    <source>
        <dbReference type="ARBA" id="ARBA00023136"/>
    </source>
</evidence>
<proteinExistence type="predicted"/>
<gene>
    <name evidence="8" type="ORF">HMPREF1705_03836</name>
</gene>
<evidence type="ECO:0000256" key="4">
    <source>
        <dbReference type="ARBA" id="ARBA00022989"/>
    </source>
</evidence>
<keyword evidence="4 6" id="KW-1133">Transmembrane helix</keyword>
<keyword evidence="5 6" id="KW-0472">Membrane</keyword>
<feature type="domain" description="MrpA C-terminal/MbhD" evidence="7">
    <location>
        <begin position="11"/>
        <end position="75"/>
    </location>
</feature>
<dbReference type="OrthoDB" id="7875411at2"/>
<dbReference type="InterPro" id="IPR042106">
    <property type="entry name" value="Nuo/plastoQ_OxRdtase_6_NuoJ"/>
</dbReference>
<keyword evidence="9" id="KW-1185">Reference proteome</keyword>